<dbReference type="PANTHER" id="PTHR22777">
    <property type="entry name" value="HEMOLYSIN-RELATED"/>
    <property type="match status" value="1"/>
</dbReference>
<keyword evidence="5 9" id="KW-1133">Transmembrane helix</keyword>
<organism evidence="13 14">
    <name type="scientific">Methylocapsa polymorpha</name>
    <dbReference type="NCBI Taxonomy" id="3080828"/>
    <lineage>
        <taxon>Bacteria</taxon>
        <taxon>Pseudomonadati</taxon>
        <taxon>Pseudomonadota</taxon>
        <taxon>Alphaproteobacteria</taxon>
        <taxon>Hyphomicrobiales</taxon>
        <taxon>Beijerinckiaceae</taxon>
        <taxon>Methylocapsa</taxon>
    </lineage>
</organism>
<dbReference type="InterPro" id="IPR002550">
    <property type="entry name" value="CNNM"/>
</dbReference>
<evidence type="ECO:0000256" key="6">
    <source>
        <dbReference type="ARBA" id="ARBA00023122"/>
    </source>
</evidence>
<proteinExistence type="inferred from homology"/>
<evidence type="ECO:0000313" key="13">
    <source>
        <dbReference type="EMBL" id="WOJ91109.1"/>
    </source>
</evidence>
<dbReference type="Gene3D" id="3.30.465.10">
    <property type="match status" value="1"/>
</dbReference>
<accession>A0ABZ0HX25</accession>
<dbReference type="Gene3D" id="3.10.580.10">
    <property type="entry name" value="CBS-domain"/>
    <property type="match status" value="1"/>
</dbReference>
<feature type="domain" description="CBS" evidence="11">
    <location>
        <begin position="215"/>
        <end position="274"/>
    </location>
</feature>
<feature type="transmembrane region" description="Helical" evidence="10">
    <location>
        <begin position="141"/>
        <end position="164"/>
    </location>
</feature>
<feature type="transmembrane region" description="Helical" evidence="10">
    <location>
        <begin position="99"/>
        <end position="120"/>
    </location>
</feature>
<dbReference type="PROSITE" id="PS51371">
    <property type="entry name" value="CBS"/>
    <property type="match status" value="2"/>
</dbReference>
<evidence type="ECO:0000256" key="5">
    <source>
        <dbReference type="ARBA" id="ARBA00022989"/>
    </source>
</evidence>
<dbReference type="SMART" id="SM00116">
    <property type="entry name" value="CBS"/>
    <property type="match status" value="2"/>
</dbReference>
<evidence type="ECO:0000256" key="1">
    <source>
        <dbReference type="ARBA" id="ARBA00004141"/>
    </source>
</evidence>
<keyword evidence="4" id="KW-0677">Repeat</keyword>
<dbReference type="Pfam" id="PF03471">
    <property type="entry name" value="CorC_HlyC"/>
    <property type="match status" value="1"/>
</dbReference>
<keyword evidence="6 8" id="KW-0129">CBS domain</keyword>
<dbReference type="CDD" id="cd04590">
    <property type="entry name" value="CBS_pair_CorC_HlyC_assoc"/>
    <property type="match status" value="1"/>
</dbReference>
<evidence type="ECO:0000256" key="2">
    <source>
        <dbReference type="ARBA" id="ARBA00006446"/>
    </source>
</evidence>
<evidence type="ECO:0000256" key="7">
    <source>
        <dbReference type="ARBA" id="ARBA00023136"/>
    </source>
</evidence>
<evidence type="ECO:0000256" key="9">
    <source>
        <dbReference type="PROSITE-ProRule" id="PRU01193"/>
    </source>
</evidence>
<dbReference type="InterPro" id="IPR005170">
    <property type="entry name" value="Transptr-assoc_dom"/>
</dbReference>
<evidence type="ECO:0000256" key="3">
    <source>
        <dbReference type="ARBA" id="ARBA00022692"/>
    </source>
</evidence>
<keyword evidence="7 9" id="KW-0472">Membrane</keyword>
<dbReference type="Proteomes" id="UP001626536">
    <property type="component" value="Chromosome"/>
</dbReference>
<evidence type="ECO:0000256" key="10">
    <source>
        <dbReference type="SAM" id="Phobius"/>
    </source>
</evidence>
<dbReference type="SMART" id="SM01091">
    <property type="entry name" value="CorC_HlyC"/>
    <property type="match status" value="1"/>
</dbReference>
<evidence type="ECO:0000256" key="8">
    <source>
        <dbReference type="PROSITE-ProRule" id="PRU00703"/>
    </source>
</evidence>
<sequence length="445" mass="48919">MTIIVLAFLILLSGVFVMSEMAIVSARKARLQQWSERGRAGAGRALALANKPAIFLSTVQFGITTITILSGAVGEASLSDDVAESLSKIAWLQPYADRLAFWITVSGIAFFSLILGELAPKRLALLNPERVASVMARPMEVVSAIAFPVVWLMSSITDLVLRLFGVRASEQPPVTEEEINVLMEQGAEAGVFEKHEQALVSRIFRLDDQSIRSVMTPRGDIVYFDLNESFETNRQKLLRSGHSRFLICKGGLGEVMGVIRAKSMLDASLEGKPLDFANDAVKPLYVPETLTIIELLEAFEKHRQHLALVIDEYGEIQGLVTMNNVIGALVGDVAAVEDESQPAIVRREDGSWLVDGGIPIERFREAINLDYKLPGEGEQTYRTLGGFAMTCLGRVPQIEDQFVSGDLRFEIVDMDQNRVDKLIVSRIEEKPTPSGGAALGKRDDE</sequence>
<dbReference type="InterPro" id="IPR044751">
    <property type="entry name" value="Ion_transp-like_CBS"/>
</dbReference>
<dbReference type="Pfam" id="PF00571">
    <property type="entry name" value="CBS"/>
    <property type="match status" value="1"/>
</dbReference>
<keyword evidence="3 9" id="KW-0812">Transmembrane</keyword>
<comment type="subcellular location">
    <subcellularLocation>
        <location evidence="1">Membrane</location>
        <topology evidence="1">Multi-pass membrane protein</topology>
    </subcellularLocation>
</comment>
<feature type="domain" description="CNNM transmembrane" evidence="12">
    <location>
        <begin position="1"/>
        <end position="196"/>
    </location>
</feature>
<evidence type="ECO:0000259" key="11">
    <source>
        <dbReference type="PROSITE" id="PS51371"/>
    </source>
</evidence>
<evidence type="ECO:0000259" key="12">
    <source>
        <dbReference type="PROSITE" id="PS51846"/>
    </source>
</evidence>
<dbReference type="EMBL" id="CP136862">
    <property type="protein sequence ID" value="WOJ91109.1"/>
    <property type="molecule type" value="Genomic_DNA"/>
</dbReference>
<evidence type="ECO:0000313" key="14">
    <source>
        <dbReference type="Proteomes" id="UP001626536"/>
    </source>
</evidence>
<dbReference type="InterPro" id="IPR036318">
    <property type="entry name" value="FAD-bd_PCMH-like_sf"/>
</dbReference>
<dbReference type="InterPro" id="IPR016169">
    <property type="entry name" value="FAD-bd_PCMH_sub2"/>
</dbReference>
<gene>
    <name evidence="13" type="ORF">RZS28_07470</name>
</gene>
<comment type="similarity">
    <text evidence="2">Belongs to the UPF0053 family. Hemolysin C subfamily.</text>
</comment>
<feature type="domain" description="CBS" evidence="11">
    <location>
        <begin position="277"/>
        <end position="336"/>
    </location>
</feature>
<name>A0ABZ0HX25_9HYPH</name>
<dbReference type="SUPFAM" id="SSF56176">
    <property type="entry name" value="FAD-binding/transporter-associated domain-like"/>
    <property type="match status" value="1"/>
</dbReference>
<dbReference type="InterPro" id="IPR046342">
    <property type="entry name" value="CBS_dom_sf"/>
</dbReference>
<dbReference type="InterPro" id="IPR000644">
    <property type="entry name" value="CBS_dom"/>
</dbReference>
<dbReference type="SUPFAM" id="SSF54631">
    <property type="entry name" value="CBS-domain pair"/>
    <property type="match status" value="1"/>
</dbReference>
<dbReference type="RefSeq" id="WP_407340697.1">
    <property type="nucleotide sequence ID" value="NZ_CP136862.1"/>
</dbReference>
<dbReference type="PANTHER" id="PTHR22777:SF17">
    <property type="entry name" value="UPF0053 PROTEIN SLL0260"/>
    <property type="match status" value="1"/>
</dbReference>
<keyword evidence="14" id="KW-1185">Reference proteome</keyword>
<evidence type="ECO:0000256" key="4">
    <source>
        <dbReference type="ARBA" id="ARBA00022737"/>
    </source>
</evidence>
<dbReference type="Pfam" id="PF01595">
    <property type="entry name" value="CNNM"/>
    <property type="match status" value="1"/>
</dbReference>
<dbReference type="PROSITE" id="PS51846">
    <property type="entry name" value="CNNM"/>
    <property type="match status" value="1"/>
</dbReference>
<reference evidence="13 14" key="1">
    <citation type="submission" date="2023-10" db="EMBL/GenBank/DDBJ databases">
        <title>Novel methanotroph of the genus Methylocapsa from a subarctic wetland.</title>
        <authorList>
            <person name="Belova S.E."/>
            <person name="Oshkin I.Y."/>
            <person name="Miroshnikov K."/>
            <person name="Dedysh S.N."/>
        </authorList>
    </citation>
    <scope>NUCLEOTIDE SEQUENCE [LARGE SCALE GENOMIC DNA]</scope>
    <source>
        <strain evidence="13 14">RX1</strain>
    </source>
</reference>
<protein>
    <submittedName>
        <fullName evidence="13">Hemolysin family protein</fullName>
    </submittedName>
</protein>